<gene>
    <name evidence="1" type="ORF">HNP46_000471</name>
</gene>
<accession>A0A7W7KFR1</accession>
<sequence length="65" mass="7403">MQLPEWVKAKCRVIIGQSHKSMADKVSKVREEAYKHGYLYDHVQKDFVYVGEGPEPRFGPPAAAE</sequence>
<evidence type="ECO:0000313" key="1">
    <source>
        <dbReference type="EMBL" id="MBB4861660.1"/>
    </source>
</evidence>
<dbReference type="AlphaFoldDB" id="A0A7W7KFR1"/>
<name>A0A7W7KFR1_PSENT</name>
<dbReference type="RefSeq" id="WP_184585912.1">
    <property type="nucleotide sequence ID" value="NZ_JACHLI010000001.1"/>
</dbReference>
<protein>
    <submittedName>
        <fullName evidence="1">Uncharacterized protein</fullName>
    </submittedName>
</protein>
<dbReference type="Proteomes" id="UP000566995">
    <property type="component" value="Unassembled WGS sequence"/>
</dbReference>
<reference evidence="1 2" key="1">
    <citation type="submission" date="2020-08" db="EMBL/GenBank/DDBJ databases">
        <title>Functional genomics of gut bacteria from endangered species of beetles.</title>
        <authorList>
            <person name="Carlos-Shanley C."/>
        </authorList>
    </citation>
    <scope>NUCLEOTIDE SEQUENCE [LARGE SCALE GENOMIC DNA]</scope>
    <source>
        <strain evidence="1 2">S00179</strain>
    </source>
</reference>
<evidence type="ECO:0000313" key="2">
    <source>
        <dbReference type="Proteomes" id="UP000566995"/>
    </source>
</evidence>
<dbReference type="EMBL" id="JACHLI010000001">
    <property type="protein sequence ID" value="MBB4861660.1"/>
    <property type="molecule type" value="Genomic_DNA"/>
</dbReference>
<organism evidence="1 2">
    <name type="scientific">Pseudomonas nitroreducens</name>
    <dbReference type="NCBI Taxonomy" id="46680"/>
    <lineage>
        <taxon>Bacteria</taxon>
        <taxon>Pseudomonadati</taxon>
        <taxon>Pseudomonadota</taxon>
        <taxon>Gammaproteobacteria</taxon>
        <taxon>Pseudomonadales</taxon>
        <taxon>Pseudomonadaceae</taxon>
        <taxon>Pseudomonas</taxon>
    </lineage>
</organism>
<comment type="caution">
    <text evidence="1">The sequence shown here is derived from an EMBL/GenBank/DDBJ whole genome shotgun (WGS) entry which is preliminary data.</text>
</comment>
<proteinExistence type="predicted"/>